<gene>
    <name evidence="11" type="primary">rlmD</name>
    <name evidence="16" type="ORF">C4F51_12540</name>
</gene>
<dbReference type="PANTHER" id="PTHR11061">
    <property type="entry name" value="RNA M5U METHYLTRANSFERASE"/>
    <property type="match status" value="1"/>
</dbReference>
<dbReference type="PROSITE" id="PS50926">
    <property type="entry name" value="TRAM"/>
    <property type="match status" value="1"/>
</dbReference>
<dbReference type="PROSITE" id="PS01230">
    <property type="entry name" value="TRMA_1"/>
    <property type="match status" value="1"/>
</dbReference>
<dbReference type="GO" id="GO:0051539">
    <property type="term" value="F:4 iron, 4 sulfur cluster binding"/>
    <property type="evidence" value="ECO:0007669"/>
    <property type="project" value="UniProtKB-KW"/>
</dbReference>
<dbReference type="PROSITE" id="PS01231">
    <property type="entry name" value="TRMA_2"/>
    <property type="match status" value="1"/>
</dbReference>
<dbReference type="NCBIfam" id="TIGR00479">
    <property type="entry name" value="rumA"/>
    <property type="match status" value="1"/>
</dbReference>
<evidence type="ECO:0000256" key="8">
    <source>
        <dbReference type="ARBA" id="ARBA00023014"/>
    </source>
</evidence>
<evidence type="ECO:0000256" key="11">
    <source>
        <dbReference type="HAMAP-Rule" id="MF_01010"/>
    </source>
</evidence>
<keyword evidence="4 11" id="KW-0808">Transferase</keyword>
<evidence type="ECO:0000256" key="7">
    <source>
        <dbReference type="ARBA" id="ARBA00023004"/>
    </source>
</evidence>
<proteinExistence type="inferred from homology"/>
<dbReference type="HAMAP" id="MF_01010">
    <property type="entry name" value="23SrRNA_methyltr_RlmD"/>
    <property type="match status" value="1"/>
</dbReference>
<dbReference type="CDD" id="cd02440">
    <property type="entry name" value="AdoMet_MTases"/>
    <property type="match status" value="1"/>
</dbReference>
<comment type="similarity">
    <text evidence="11">Belongs to the class I-like SAM-binding methyltransferase superfamily. RNA M5U methyltransferase family. RlmD subfamily.</text>
</comment>
<comment type="catalytic activity">
    <reaction evidence="9 11">
        <text>uridine(1939) in 23S rRNA + S-adenosyl-L-methionine = 5-methyluridine(1939) in 23S rRNA + S-adenosyl-L-homocysteine + H(+)</text>
        <dbReference type="Rhea" id="RHEA:42908"/>
        <dbReference type="Rhea" id="RHEA-COMP:10278"/>
        <dbReference type="Rhea" id="RHEA-COMP:10279"/>
        <dbReference type="ChEBI" id="CHEBI:15378"/>
        <dbReference type="ChEBI" id="CHEBI:57856"/>
        <dbReference type="ChEBI" id="CHEBI:59789"/>
        <dbReference type="ChEBI" id="CHEBI:65315"/>
        <dbReference type="ChEBI" id="CHEBI:74447"/>
        <dbReference type="EC" id="2.1.1.190"/>
    </reaction>
</comment>
<dbReference type="GO" id="GO:0005506">
    <property type="term" value="F:iron ion binding"/>
    <property type="evidence" value="ECO:0007669"/>
    <property type="project" value="UniProtKB-UniRule"/>
</dbReference>
<dbReference type="InterPro" id="IPR030391">
    <property type="entry name" value="MeTrfase_TrmA_CS"/>
</dbReference>
<dbReference type="Gene3D" id="2.40.50.1070">
    <property type="match status" value="1"/>
</dbReference>
<feature type="binding site" evidence="11">
    <location>
        <position position="379"/>
    </location>
    <ligand>
        <name>S-adenosyl-L-methionine</name>
        <dbReference type="ChEBI" id="CHEBI:59789"/>
    </ligand>
</feature>
<evidence type="ECO:0000256" key="10">
    <source>
        <dbReference type="ARBA" id="ARBA00059995"/>
    </source>
</evidence>
<evidence type="ECO:0000256" key="5">
    <source>
        <dbReference type="ARBA" id="ARBA00022691"/>
    </source>
</evidence>
<accession>A0A928V7M4</accession>
<evidence type="ECO:0000256" key="6">
    <source>
        <dbReference type="ARBA" id="ARBA00022723"/>
    </source>
</evidence>
<dbReference type="PANTHER" id="PTHR11061:SF49">
    <property type="entry name" value="23S RRNA (URACIL(1939)-C(5))-METHYLTRANSFERASE RLMD"/>
    <property type="match status" value="1"/>
</dbReference>
<comment type="caution">
    <text evidence="16">The sequence shown here is derived from an EMBL/GenBank/DDBJ whole genome shotgun (WGS) entry which is preliminary data.</text>
</comment>
<evidence type="ECO:0000256" key="2">
    <source>
        <dbReference type="ARBA" id="ARBA00022552"/>
    </source>
</evidence>
<dbReference type="Gene3D" id="3.40.50.150">
    <property type="entry name" value="Vaccinia Virus protein VP39"/>
    <property type="match status" value="1"/>
</dbReference>
<feature type="region of interest" description="Disordered" evidence="14">
    <location>
        <begin position="1"/>
        <end position="36"/>
    </location>
</feature>
<keyword evidence="5 11" id="KW-0949">S-adenosyl-L-methionine</keyword>
<dbReference type="GO" id="GO:0003723">
    <property type="term" value="F:RNA binding"/>
    <property type="evidence" value="ECO:0007669"/>
    <property type="project" value="InterPro"/>
</dbReference>
<evidence type="ECO:0000256" key="9">
    <source>
        <dbReference type="ARBA" id="ARBA00052756"/>
    </source>
</evidence>
<dbReference type="InterPro" id="IPR012340">
    <property type="entry name" value="NA-bd_OB-fold"/>
</dbReference>
<dbReference type="InterPro" id="IPR010280">
    <property type="entry name" value="U5_MeTrfase_fam"/>
</dbReference>
<dbReference type="InterPro" id="IPR001566">
    <property type="entry name" value="23S_rRNA_MeTrfase_RlmD"/>
</dbReference>
<protein>
    <recommendedName>
        <fullName evidence="11">23S rRNA (uracil(1939)-C(5))-methyltransferase RlmD</fullName>
        <ecNumber evidence="11">2.1.1.190</ecNumber>
    </recommendedName>
    <alternativeName>
        <fullName evidence="11">23S rRNA(m5U1939)-methyltransferase</fullName>
    </alternativeName>
</protein>
<dbReference type="InterPro" id="IPR030390">
    <property type="entry name" value="MeTrfase_TrmA_AS"/>
</dbReference>
<dbReference type="SUPFAM" id="SSF50249">
    <property type="entry name" value="Nucleic acid-binding proteins"/>
    <property type="match status" value="1"/>
</dbReference>
<keyword evidence="2 11" id="KW-0698">rRNA processing</keyword>
<keyword evidence="3 11" id="KW-0489">Methyltransferase</keyword>
<feature type="binding site" evidence="11">
    <location>
        <position position="112"/>
    </location>
    <ligand>
        <name>[4Fe-4S] cluster</name>
        <dbReference type="ChEBI" id="CHEBI:49883"/>
    </ligand>
</feature>
<dbReference type="NCBIfam" id="NF009639">
    <property type="entry name" value="PRK13168.1"/>
    <property type="match status" value="1"/>
</dbReference>
<dbReference type="RefSeq" id="WP_193910238.1">
    <property type="nucleotide sequence ID" value="NZ_PRDL01000001.1"/>
</dbReference>
<dbReference type="Pfam" id="PF05958">
    <property type="entry name" value="tRNA_U5-meth_tr"/>
    <property type="match status" value="1"/>
</dbReference>
<keyword evidence="1 11" id="KW-0004">4Fe-4S</keyword>
<keyword evidence="8 11" id="KW-0411">Iron-sulfur</keyword>
<evidence type="ECO:0000256" key="12">
    <source>
        <dbReference type="PROSITE-ProRule" id="PRU01024"/>
    </source>
</evidence>
<dbReference type="FunFam" id="2.40.50.140:FF:000097">
    <property type="entry name" value="23S rRNA (uracil(1939)-C(5))-methyltransferase RlmD"/>
    <property type="match status" value="1"/>
</dbReference>
<reference evidence="16" key="1">
    <citation type="submission" date="2018-07" db="EMBL/GenBank/DDBJ databases">
        <title>Genome assembly of strain Ka43.</title>
        <authorList>
            <person name="Kukolya J."/>
            <person name="Nagy I."/>
            <person name="Horvath B."/>
            <person name="Toth A."/>
        </authorList>
    </citation>
    <scope>NUCLEOTIDE SEQUENCE</scope>
    <source>
        <strain evidence="16">KB43</strain>
    </source>
</reference>
<sequence>MSRGKQGGSNARPGSRFISSSRNSARTKGAGAARSPVNQKLGEFTIERMGHDGRGIANWQGKTLFIDGALQGETVSARLQQDHARYAEAVVENLLVSSAERQTPVCEHYHQCGGCQLQHWQPAHQLAFKQATALEQMKRWGGLEPAEVLPAIVSASEGYRSRARLGVWYENDGTVTLGFRQRQSNKLTPISNCVVLEKSLNSLIAPLQNWLAVEHSARAVTHIELLAGQGETMVILRHTRTPGERDWQGLRLLEENLQCRICVDDGSGVLKDLQGQAIDPRLFYYADEALPPLAWHPQDFTQVNRAVNRQMVAQAIDLLALRGKERVLDLFCGIGNFTLPLAKHCAEVIGVEAVENMVERGRENAQRSGVENVRFIAADLTRLSVRQLQQQCGKIDAVLLDPPRDGAKEILMNIRQLGAKKLVYVSCNPATLARDAAILAEAGYTLARLGVMDMFPHTAHVESMALFVLNKK</sequence>
<dbReference type="Pfam" id="PF01938">
    <property type="entry name" value="TRAM"/>
    <property type="match status" value="1"/>
</dbReference>
<feature type="active site" description="Nucleophile" evidence="11 12">
    <location>
        <position position="427"/>
    </location>
</feature>
<dbReference type="InterPro" id="IPR002792">
    <property type="entry name" value="TRAM_dom"/>
</dbReference>
<feature type="active site" evidence="13">
    <location>
        <position position="427"/>
    </location>
</feature>
<dbReference type="Proteomes" id="UP000652567">
    <property type="component" value="Unassembled WGS sequence"/>
</dbReference>
<evidence type="ECO:0000259" key="15">
    <source>
        <dbReference type="PROSITE" id="PS50926"/>
    </source>
</evidence>
<dbReference type="EMBL" id="PRDL01000001">
    <property type="protein sequence ID" value="MBE8718014.1"/>
    <property type="molecule type" value="Genomic_DNA"/>
</dbReference>
<evidence type="ECO:0000256" key="14">
    <source>
        <dbReference type="SAM" id="MobiDB-lite"/>
    </source>
</evidence>
<feature type="binding site" evidence="11">
    <location>
        <position position="106"/>
    </location>
    <ligand>
        <name>[4Fe-4S] cluster</name>
        <dbReference type="ChEBI" id="CHEBI:49883"/>
    </ligand>
</feature>
<feature type="compositionally biased region" description="Polar residues" evidence="14">
    <location>
        <begin position="17"/>
        <end position="26"/>
    </location>
</feature>
<name>A0A928V7M4_9GAMM</name>
<evidence type="ECO:0000256" key="1">
    <source>
        <dbReference type="ARBA" id="ARBA00022485"/>
    </source>
</evidence>
<dbReference type="InterPro" id="IPR029063">
    <property type="entry name" value="SAM-dependent_MTases_sf"/>
</dbReference>
<evidence type="ECO:0000313" key="16">
    <source>
        <dbReference type="EMBL" id="MBE8718014.1"/>
    </source>
</evidence>
<evidence type="ECO:0000256" key="13">
    <source>
        <dbReference type="PROSITE-ProRule" id="PRU10015"/>
    </source>
</evidence>
<feature type="binding site" evidence="11 12">
    <location>
        <position position="331"/>
    </location>
    <ligand>
        <name>S-adenosyl-L-methionine</name>
        <dbReference type="ChEBI" id="CHEBI:59789"/>
    </ligand>
</feature>
<dbReference type="SUPFAM" id="SSF53335">
    <property type="entry name" value="S-adenosyl-L-methionine-dependent methyltransferases"/>
    <property type="match status" value="1"/>
</dbReference>
<feature type="binding site" evidence="11">
    <location>
        <position position="115"/>
    </location>
    <ligand>
        <name>[4Fe-4S] cluster</name>
        <dbReference type="ChEBI" id="CHEBI:49883"/>
    </ligand>
</feature>
<dbReference type="GO" id="GO:0070041">
    <property type="term" value="F:rRNA (uridine-C5-)-methyltransferase activity"/>
    <property type="evidence" value="ECO:0007669"/>
    <property type="project" value="UniProtKB-UniRule"/>
</dbReference>
<keyword evidence="7 11" id="KW-0408">Iron</keyword>
<evidence type="ECO:0000313" key="17">
    <source>
        <dbReference type="Proteomes" id="UP000652567"/>
    </source>
</evidence>
<dbReference type="Gene3D" id="2.40.50.140">
    <property type="entry name" value="Nucleic acid-binding proteins"/>
    <property type="match status" value="1"/>
</dbReference>
<evidence type="ECO:0000256" key="3">
    <source>
        <dbReference type="ARBA" id="ARBA00022603"/>
    </source>
</evidence>
<dbReference type="PROSITE" id="PS51687">
    <property type="entry name" value="SAM_MT_RNA_M5U"/>
    <property type="match status" value="1"/>
</dbReference>
<feature type="binding site" evidence="11 12">
    <location>
        <position position="401"/>
    </location>
    <ligand>
        <name>S-adenosyl-L-methionine</name>
        <dbReference type="ChEBI" id="CHEBI:59789"/>
    </ligand>
</feature>
<dbReference type="EC" id="2.1.1.190" evidence="11"/>
<keyword evidence="17" id="KW-1185">Reference proteome</keyword>
<dbReference type="FunFam" id="3.40.50.150:FF:000009">
    <property type="entry name" value="23S rRNA (Uracil(1939)-C(5))-methyltransferase RlmD"/>
    <property type="match status" value="1"/>
</dbReference>
<dbReference type="GO" id="GO:0070475">
    <property type="term" value="P:rRNA base methylation"/>
    <property type="evidence" value="ECO:0007669"/>
    <property type="project" value="TreeGrafter"/>
</dbReference>
<comment type="function">
    <text evidence="10 11">Catalyzes the formation of 5-methyl-uridine at position 1939 (m5U1939) in 23S rRNA.</text>
</comment>
<keyword evidence="6 11" id="KW-0479">Metal-binding</keyword>
<feature type="binding site" evidence="11 12">
    <location>
        <position position="302"/>
    </location>
    <ligand>
        <name>S-adenosyl-L-methionine</name>
        <dbReference type="ChEBI" id="CHEBI:59789"/>
    </ligand>
</feature>
<evidence type="ECO:0000256" key="4">
    <source>
        <dbReference type="ARBA" id="ARBA00022679"/>
    </source>
</evidence>
<feature type="domain" description="TRAM" evidence="15">
    <location>
        <begin position="34"/>
        <end position="93"/>
    </location>
</feature>
<organism evidence="16 17">
    <name type="scientific">Cellvibrio polysaccharolyticus</name>
    <dbReference type="NCBI Taxonomy" id="2082724"/>
    <lineage>
        <taxon>Bacteria</taxon>
        <taxon>Pseudomonadati</taxon>
        <taxon>Pseudomonadota</taxon>
        <taxon>Gammaproteobacteria</taxon>
        <taxon>Cellvibrionales</taxon>
        <taxon>Cellvibrionaceae</taxon>
        <taxon>Cellvibrio</taxon>
    </lineage>
</organism>
<feature type="binding site" evidence="11 12">
    <location>
        <position position="352"/>
    </location>
    <ligand>
        <name>S-adenosyl-L-methionine</name>
        <dbReference type="ChEBI" id="CHEBI:59789"/>
    </ligand>
</feature>
<feature type="binding site" evidence="11">
    <location>
        <position position="336"/>
    </location>
    <ligand>
        <name>S-adenosyl-L-methionine</name>
        <dbReference type="ChEBI" id="CHEBI:59789"/>
    </ligand>
</feature>
<dbReference type="AlphaFoldDB" id="A0A928V7M4"/>
<feature type="binding site" evidence="11">
    <location>
        <position position="193"/>
    </location>
    <ligand>
        <name>[4Fe-4S] cluster</name>
        <dbReference type="ChEBI" id="CHEBI:49883"/>
    </ligand>
</feature>